<dbReference type="KEGG" id="chrm:FYK34_08055"/>
<sequence>MRSARLLIAALLMPLAASAGALDECTQRQPNTPAIAACLQQRHADILAKLQAQEDRALEAMRKLDAATDNRFHAARELRRARQAYEAYRRQQCDWVEASYASGNGAGRARQACEIDLDTQRLAELGRQS</sequence>
<accession>A0A5C1DG48</accession>
<dbReference type="InterPro" id="IPR009739">
    <property type="entry name" value="LprI-like_N"/>
</dbReference>
<evidence type="ECO:0000259" key="3">
    <source>
        <dbReference type="Pfam" id="PF07007"/>
    </source>
</evidence>
<protein>
    <submittedName>
        <fullName evidence="4">DUF1311 domain-containing protein</fullName>
    </submittedName>
</protein>
<keyword evidence="5" id="KW-1185">Reference proteome</keyword>
<name>A0A5C1DG48_9NEIS</name>
<dbReference type="AlphaFoldDB" id="A0A5C1DG48"/>
<evidence type="ECO:0000256" key="1">
    <source>
        <dbReference type="SAM" id="Coils"/>
    </source>
</evidence>
<reference evidence="4 5" key="1">
    <citation type="submission" date="2019-08" db="EMBL/GenBank/DDBJ databases">
        <title>Chromobacterium paludis, a novel bacterium isolated from a Maryland marsh pond.</title>
        <authorList>
            <person name="Blackburn M.B."/>
            <person name="Gundersen-Rindal D.E."/>
        </authorList>
    </citation>
    <scope>NUCLEOTIDE SEQUENCE [LARGE SCALE GENOMIC DNA]</scope>
    <source>
        <strain evidence="5">IIBBL 257-1</strain>
    </source>
</reference>
<dbReference type="EMBL" id="CP043473">
    <property type="protein sequence ID" value="QEL55523.1"/>
    <property type="molecule type" value="Genomic_DNA"/>
</dbReference>
<organism evidence="4 5">
    <name type="scientific">Chromobacterium paludis</name>
    <dbReference type="NCBI Taxonomy" id="2605945"/>
    <lineage>
        <taxon>Bacteria</taxon>
        <taxon>Pseudomonadati</taxon>
        <taxon>Pseudomonadota</taxon>
        <taxon>Betaproteobacteria</taxon>
        <taxon>Neisseriales</taxon>
        <taxon>Chromobacteriaceae</taxon>
        <taxon>Chromobacterium</taxon>
    </lineage>
</organism>
<keyword evidence="2" id="KW-0732">Signal</keyword>
<dbReference type="Proteomes" id="UP000322079">
    <property type="component" value="Chromosome"/>
</dbReference>
<proteinExistence type="predicted"/>
<feature type="chain" id="PRO_5022749447" evidence="2">
    <location>
        <begin position="22"/>
        <end position="129"/>
    </location>
</feature>
<dbReference type="Pfam" id="PF07007">
    <property type="entry name" value="LprI"/>
    <property type="match status" value="1"/>
</dbReference>
<evidence type="ECO:0000313" key="5">
    <source>
        <dbReference type="Proteomes" id="UP000322079"/>
    </source>
</evidence>
<evidence type="ECO:0000256" key="2">
    <source>
        <dbReference type="SAM" id="SignalP"/>
    </source>
</evidence>
<dbReference type="RefSeq" id="WP_149295886.1">
    <property type="nucleotide sequence ID" value="NZ_CP043473.1"/>
</dbReference>
<evidence type="ECO:0000313" key="4">
    <source>
        <dbReference type="EMBL" id="QEL55523.1"/>
    </source>
</evidence>
<feature type="signal peptide" evidence="2">
    <location>
        <begin position="1"/>
        <end position="21"/>
    </location>
</feature>
<keyword evidence="1" id="KW-0175">Coiled coil</keyword>
<feature type="domain" description="Lysozyme inhibitor LprI-like N-terminal" evidence="3">
    <location>
        <begin position="25"/>
        <end position="125"/>
    </location>
</feature>
<feature type="coiled-coil region" evidence="1">
    <location>
        <begin position="36"/>
        <end position="70"/>
    </location>
</feature>
<dbReference type="Gene3D" id="1.20.1270.180">
    <property type="match status" value="1"/>
</dbReference>
<gene>
    <name evidence="4" type="ORF">FYK34_08055</name>
</gene>